<dbReference type="PANTHER" id="PTHR43525:SF1">
    <property type="entry name" value="PROTEIN MALY"/>
    <property type="match status" value="1"/>
</dbReference>
<dbReference type="CDD" id="cd00609">
    <property type="entry name" value="AAT_like"/>
    <property type="match status" value="1"/>
</dbReference>
<dbReference type="eggNOG" id="COG1168">
    <property type="taxonomic scope" value="Bacteria"/>
</dbReference>
<dbReference type="InterPro" id="IPR015424">
    <property type="entry name" value="PyrdxlP-dep_Trfase"/>
</dbReference>
<dbReference type="AlphaFoldDB" id="D1NS94"/>
<dbReference type="RefSeq" id="WP_006294039.1">
    <property type="nucleotide sequence ID" value="NZ_ABXB03000001.1"/>
</dbReference>
<dbReference type="InterPro" id="IPR015421">
    <property type="entry name" value="PyrdxlP-dep_Trfase_major"/>
</dbReference>
<dbReference type="GO" id="GO:0030170">
    <property type="term" value="F:pyridoxal phosphate binding"/>
    <property type="evidence" value="ECO:0007669"/>
    <property type="project" value="InterPro"/>
</dbReference>
<protein>
    <recommendedName>
        <fullName evidence="2">cysteine-S-conjugate beta-lyase</fullName>
        <ecNumber evidence="2">4.4.1.13</ecNumber>
    </recommendedName>
</protein>
<dbReference type="PANTHER" id="PTHR43525">
    <property type="entry name" value="PROTEIN MALY"/>
    <property type="match status" value="1"/>
</dbReference>
<comment type="similarity">
    <text evidence="5">Belongs to the class-II pyridoxal-phosphate-dependent aminotransferase family. MalY/PatB cystathionine beta-lyase subfamily.</text>
</comment>
<dbReference type="Gene3D" id="3.40.640.10">
    <property type="entry name" value="Type I PLP-dependent aspartate aminotransferase-like (Major domain)"/>
    <property type="match status" value="1"/>
</dbReference>
<dbReference type="SUPFAM" id="SSF53383">
    <property type="entry name" value="PLP-dependent transferases"/>
    <property type="match status" value="1"/>
</dbReference>
<evidence type="ECO:0000259" key="6">
    <source>
        <dbReference type="Pfam" id="PF00155"/>
    </source>
</evidence>
<dbReference type="GO" id="GO:0008483">
    <property type="term" value="F:transaminase activity"/>
    <property type="evidence" value="ECO:0007669"/>
    <property type="project" value="UniProtKB-KW"/>
</dbReference>
<evidence type="ECO:0000256" key="2">
    <source>
        <dbReference type="ARBA" id="ARBA00012224"/>
    </source>
</evidence>
<evidence type="ECO:0000256" key="1">
    <source>
        <dbReference type="ARBA" id="ARBA00001933"/>
    </source>
</evidence>
<sequence>MMTPQQRAWFDEPVDRSGTNSLKWSIDDGELPLWVADMDFRAAPSILEAVQQRAAHGIFGYSVIDEDWAQSYVHWWSRRHQLELQPEWLNFATGVIPILSSCVREFTAPGDNVLVQTPVYNIFFNVIHNNNRNLVDSPLRYDAQTGEYSIDFEDLEAKLADPNTTMMILCNPHNPIGKIWDATTLQRIGELCVRHGVMILEDSIHCDITDPGVAYVPLLSLDDRFKSNTIMCVSPTKAFNIAGLLSACAVVPDASLCKRVHHALQVDQVCDVNAFAVQATVAAFNEGESWLDAMREYVAENKQLVRDYLAERLAQIRLIPSRATYVLWLDCTALMPALAQGVTLADDIRRTTGLFVTNGAQYGGPTEAFLRMNVACPQSIVIEALHRLEQYFNQIV</sequence>
<evidence type="ECO:0000256" key="3">
    <source>
        <dbReference type="ARBA" id="ARBA00022898"/>
    </source>
</evidence>
<keyword evidence="7" id="KW-0032">Aminotransferase</keyword>
<evidence type="ECO:0000313" key="8">
    <source>
        <dbReference type="Proteomes" id="UP000003656"/>
    </source>
</evidence>
<feature type="domain" description="Aminotransferase class I/classII large" evidence="6">
    <location>
        <begin position="37"/>
        <end position="387"/>
    </location>
</feature>
<keyword evidence="4" id="KW-0456">Lyase</keyword>
<dbReference type="Gene3D" id="3.90.1150.10">
    <property type="entry name" value="Aspartate Aminotransferase, domain 1"/>
    <property type="match status" value="1"/>
</dbReference>
<comment type="caution">
    <text evidence="7">The sequence shown here is derived from an EMBL/GenBank/DDBJ whole genome shotgun (WGS) entry which is preliminary data.</text>
</comment>
<gene>
    <name evidence="7" type="ORF">BIFGAL_02650</name>
</gene>
<reference evidence="7 8" key="1">
    <citation type="submission" date="2009-11" db="EMBL/GenBank/DDBJ databases">
        <authorList>
            <person name="Weinstock G."/>
            <person name="Sodergren E."/>
            <person name="Clifton S."/>
            <person name="Fulton L."/>
            <person name="Fulton B."/>
            <person name="Courtney L."/>
            <person name="Fronick C."/>
            <person name="Harrison M."/>
            <person name="Strong C."/>
            <person name="Farmer C."/>
            <person name="Delahaunty K."/>
            <person name="Markovic C."/>
            <person name="Hall O."/>
            <person name="Minx P."/>
            <person name="Tomlinson C."/>
            <person name="Mitreva M."/>
            <person name="Nelson J."/>
            <person name="Hou S."/>
            <person name="Wollam A."/>
            <person name="Pepin K.H."/>
            <person name="Johnson M."/>
            <person name="Bhonagiri V."/>
            <person name="Nash W.E."/>
            <person name="Warren W."/>
            <person name="Chinwalla A."/>
            <person name="Mardis E.R."/>
            <person name="Wilson R.K."/>
        </authorList>
    </citation>
    <scope>NUCLEOTIDE SEQUENCE [LARGE SCALE GENOMIC DNA]</scope>
    <source>
        <strain evidence="7 8">DSM 20093</strain>
    </source>
</reference>
<dbReference type="STRING" id="561180.BIFGAL_02650"/>
<dbReference type="GO" id="GO:0047804">
    <property type="term" value="F:cysteine-S-conjugate beta-lyase activity"/>
    <property type="evidence" value="ECO:0007669"/>
    <property type="project" value="UniProtKB-EC"/>
</dbReference>
<keyword evidence="7" id="KW-0808">Transferase</keyword>
<dbReference type="InterPro" id="IPR004839">
    <property type="entry name" value="Aminotransferase_I/II_large"/>
</dbReference>
<dbReference type="InterPro" id="IPR015422">
    <property type="entry name" value="PyrdxlP-dep_Trfase_small"/>
</dbReference>
<comment type="cofactor">
    <cofactor evidence="1">
        <name>pyridoxal 5'-phosphate</name>
        <dbReference type="ChEBI" id="CHEBI:597326"/>
    </cofactor>
</comment>
<organism evidence="7 8">
    <name type="scientific">Bifidobacterium gallicum DSM 20093 = LMG 11596</name>
    <dbReference type="NCBI Taxonomy" id="561180"/>
    <lineage>
        <taxon>Bacteria</taxon>
        <taxon>Bacillati</taxon>
        <taxon>Actinomycetota</taxon>
        <taxon>Actinomycetes</taxon>
        <taxon>Bifidobacteriales</taxon>
        <taxon>Bifidobacteriaceae</taxon>
        <taxon>Bifidobacterium</taxon>
    </lineage>
</organism>
<evidence type="ECO:0000256" key="5">
    <source>
        <dbReference type="ARBA" id="ARBA00037974"/>
    </source>
</evidence>
<evidence type="ECO:0000313" key="7">
    <source>
        <dbReference type="EMBL" id="EFA23546.1"/>
    </source>
</evidence>
<dbReference type="Pfam" id="PF00155">
    <property type="entry name" value="Aminotran_1_2"/>
    <property type="match status" value="1"/>
</dbReference>
<dbReference type="EC" id="4.4.1.13" evidence="2"/>
<name>D1NS94_9BIFI</name>
<keyword evidence="3" id="KW-0663">Pyridoxal phosphate</keyword>
<proteinExistence type="inferred from homology"/>
<dbReference type="InterPro" id="IPR027619">
    <property type="entry name" value="C-S_lyase_PatB-like"/>
</dbReference>
<dbReference type="EMBL" id="ABXB03000001">
    <property type="protein sequence ID" value="EFA23546.1"/>
    <property type="molecule type" value="Genomic_DNA"/>
</dbReference>
<dbReference type="InterPro" id="IPR051798">
    <property type="entry name" value="Class-II_PLP-Dep_Aminotrans"/>
</dbReference>
<evidence type="ECO:0000256" key="4">
    <source>
        <dbReference type="ARBA" id="ARBA00023239"/>
    </source>
</evidence>
<dbReference type="Proteomes" id="UP000003656">
    <property type="component" value="Unassembled WGS sequence"/>
</dbReference>
<dbReference type="NCBIfam" id="TIGR04350">
    <property type="entry name" value="C_S_lyase_PatB"/>
    <property type="match status" value="1"/>
</dbReference>
<accession>D1NS94</accession>